<dbReference type="EMBL" id="JANGAC010000010">
    <property type="protein sequence ID" value="MCQ4924132.1"/>
    <property type="molecule type" value="Genomic_DNA"/>
</dbReference>
<sequence length="42" mass="4779">MKNKRYLLNLVAVLSLTFAKLGAGVNCWGILYQPEMPQQLKK</sequence>
<evidence type="ECO:0000313" key="2">
    <source>
        <dbReference type="Proteomes" id="UP001524478"/>
    </source>
</evidence>
<dbReference type="Proteomes" id="UP001524478">
    <property type="component" value="Unassembled WGS sequence"/>
</dbReference>
<dbReference type="RefSeq" id="WP_256311952.1">
    <property type="nucleotide sequence ID" value="NZ_JANGAC010000010.1"/>
</dbReference>
<reference evidence="1 2" key="1">
    <citation type="submission" date="2022-06" db="EMBL/GenBank/DDBJ databases">
        <title>Isolation of gut microbiota from human fecal samples.</title>
        <authorList>
            <person name="Pamer E.G."/>
            <person name="Barat B."/>
            <person name="Waligurski E."/>
            <person name="Medina S."/>
            <person name="Paddock L."/>
            <person name="Mostad J."/>
        </authorList>
    </citation>
    <scope>NUCLEOTIDE SEQUENCE [LARGE SCALE GENOMIC DNA]</scope>
    <source>
        <strain evidence="1 2">DFI.7.95</strain>
    </source>
</reference>
<dbReference type="NCBIfam" id="TIGR04223">
    <property type="entry name" value="quorum_AgrD"/>
    <property type="match status" value="1"/>
</dbReference>
<dbReference type="InterPro" id="IPR009229">
    <property type="entry name" value="AgrD"/>
</dbReference>
<accession>A0ABT1SCB7</accession>
<keyword evidence="2" id="KW-1185">Reference proteome</keyword>
<gene>
    <name evidence="1" type="ORF">NE686_13605</name>
</gene>
<protein>
    <submittedName>
        <fullName evidence="1">Cyclic lactone autoinducer peptide</fullName>
    </submittedName>
</protein>
<organism evidence="1 2">
    <name type="scientific">Tissierella carlieri</name>
    <dbReference type="NCBI Taxonomy" id="689904"/>
    <lineage>
        <taxon>Bacteria</taxon>
        <taxon>Bacillati</taxon>
        <taxon>Bacillota</taxon>
        <taxon>Tissierellia</taxon>
        <taxon>Tissierellales</taxon>
        <taxon>Tissierellaceae</taxon>
        <taxon>Tissierella</taxon>
    </lineage>
</organism>
<name>A0ABT1SCB7_9FIRM</name>
<proteinExistence type="predicted"/>
<evidence type="ECO:0000313" key="1">
    <source>
        <dbReference type="EMBL" id="MCQ4924132.1"/>
    </source>
</evidence>
<comment type="caution">
    <text evidence="1">The sequence shown here is derived from an EMBL/GenBank/DDBJ whole genome shotgun (WGS) entry which is preliminary data.</text>
</comment>